<dbReference type="Proteomes" id="UP000266177">
    <property type="component" value="Unassembled WGS sequence"/>
</dbReference>
<evidence type="ECO:0000313" key="3">
    <source>
        <dbReference type="Proteomes" id="UP000266177"/>
    </source>
</evidence>
<feature type="region of interest" description="Disordered" evidence="1">
    <location>
        <begin position="82"/>
        <end position="107"/>
    </location>
</feature>
<dbReference type="RefSeq" id="WP_119795637.1">
    <property type="nucleotide sequence ID" value="NZ_QYZD01000026.1"/>
</dbReference>
<accession>A0A3A3GUC7</accession>
<name>A0A3A3GUC7_PANTH</name>
<comment type="caution">
    <text evidence="2">The sequence shown here is derived from an EMBL/GenBank/DDBJ whole genome shotgun (WGS) entry which is preliminary data.</text>
</comment>
<protein>
    <submittedName>
        <fullName evidence="2">Flagellar basal body rod protein</fullName>
    </submittedName>
</protein>
<evidence type="ECO:0000256" key="1">
    <source>
        <dbReference type="SAM" id="MobiDB-lite"/>
    </source>
</evidence>
<gene>
    <name evidence="2" type="ORF">DQX05_22145</name>
</gene>
<reference evidence="2 3" key="1">
    <citation type="submission" date="2018-09" db="EMBL/GenBank/DDBJ databases">
        <title>Paenibacillus SK2017-BO5.</title>
        <authorList>
            <person name="Piskunova J.V."/>
            <person name="Dubiley S.A."/>
            <person name="Severinov K.V."/>
        </authorList>
    </citation>
    <scope>NUCLEOTIDE SEQUENCE [LARGE SCALE GENOMIC DNA]</scope>
    <source>
        <strain evidence="2 3">BO5</strain>
    </source>
</reference>
<organism evidence="2 3">
    <name type="scientific">Paenibacillus thiaminolyticus</name>
    <name type="common">Bacillus thiaminolyticus</name>
    <dbReference type="NCBI Taxonomy" id="49283"/>
    <lineage>
        <taxon>Bacteria</taxon>
        <taxon>Bacillati</taxon>
        <taxon>Bacillota</taxon>
        <taxon>Bacilli</taxon>
        <taxon>Bacillales</taxon>
        <taxon>Paenibacillaceae</taxon>
        <taxon>Paenibacillus</taxon>
    </lineage>
</organism>
<evidence type="ECO:0000313" key="2">
    <source>
        <dbReference type="EMBL" id="RJG21211.1"/>
    </source>
</evidence>
<dbReference type="EMBL" id="QYZD01000026">
    <property type="protein sequence ID" value="RJG21211.1"/>
    <property type="molecule type" value="Genomic_DNA"/>
</dbReference>
<proteinExistence type="predicted"/>
<dbReference type="AlphaFoldDB" id="A0A3A3GUC7"/>
<keyword evidence="2" id="KW-0966">Cell projection</keyword>
<keyword evidence="2" id="KW-0282">Flagellum</keyword>
<dbReference type="OrthoDB" id="2607182at2"/>
<keyword evidence="2" id="KW-0969">Cilium</keyword>
<sequence>MKRIQAYTRTEDEAETLRTMLIAAGATNIEVGELGGPLGSKQMLFAPFITGSANGSAYNGGISAVGPGGIVSMRDDGQEALMTTPATELTDNEGGRGIASSERMEEPDGLRYVVTAKTDDADYDDAVRLIRENGGYFDPGEEG</sequence>